<dbReference type="Pfam" id="PF13424">
    <property type="entry name" value="TPR_12"/>
    <property type="match status" value="2"/>
</dbReference>
<evidence type="ECO:0000256" key="1">
    <source>
        <dbReference type="ARBA" id="ARBA00022741"/>
    </source>
</evidence>
<feature type="repeat" description="TPR" evidence="3">
    <location>
        <begin position="989"/>
        <end position="1022"/>
    </location>
</feature>
<dbReference type="InterPro" id="IPR017441">
    <property type="entry name" value="Protein_kinase_ATP_BS"/>
</dbReference>
<reference evidence="6 7" key="1">
    <citation type="submission" date="2024-09" db="EMBL/GenBank/DDBJ databases">
        <title>Laminarin stimulates single cell rates of sulfate reduction while oxygen inhibits transcriptomic activity in coastal marine sediment.</title>
        <authorList>
            <person name="Lindsay M."/>
            <person name="Orcutt B."/>
            <person name="Emerson D."/>
            <person name="Stepanauskas R."/>
            <person name="D'Angelo T."/>
        </authorList>
    </citation>
    <scope>NUCLEOTIDE SEQUENCE [LARGE SCALE GENOMIC DNA]</scope>
    <source>
        <strain evidence="6">SAG AM-311-K15</strain>
    </source>
</reference>
<dbReference type="Gene3D" id="1.25.40.10">
    <property type="entry name" value="Tetratricopeptide repeat domain"/>
    <property type="match status" value="2"/>
</dbReference>
<dbReference type="Pfam" id="PF13191">
    <property type="entry name" value="AAA_16"/>
    <property type="match status" value="1"/>
</dbReference>
<dbReference type="PROSITE" id="PS50011">
    <property type="entry name" value="PROTEIN_KINASE_DOM"/>
    <property type="match status" value="1"/>
</dbReference>
<dbReference type="PANTHER" id="PTHR10098">
    <property type="entry name" value="RAPSYN-RELATED"/>
    <property type="match status" value="1"/>
</dbReference>
<dbReference type="PROSITE" id="PS00108">
    <property type="entry name" value="PROTEIN_KINASE_ST"/>
    <property type="match status" value="1"/>
</dbReference>
<keyword evidence="1 4" id="KW-0547">Nucleotide-binding</keyword>
<feature type="binding site" evidence="4">
    <location>
        <position position="40"/>
    </location>
    <ligand>
        <name>ATP</name>
        <dbReference type="ChEBI" id="CHEBI:30616"/>
    </ligand>
</feature>
<keyword evidence="7" id="KW-1185">Reference proteome</keyword>
<evidence type="ECO:0000256" key="3">
    <source>
        <dbReference type="PROSITE-ProRule" id="PRU00339"/>
    </source>
</evidence>
<keyword evidence="2 4" id="KW-0067">ATP-binding</keyword>
<evidence type="ECO:0000256" key="4">
    <source>
        <dbReference type="PROSITE-ProRule" id="PRU10141"/>
    </source>
</evidence>
<dbReference type="EMBL" id="JBHPBY010000002">
    <property type="protein sequence ID" value="MFC1848632.1"/>
    <property type="molecule type" value="Genomic_DNA"/>
</dbReference>
<evidence type="ECO:0000256" key="2">
    <source>
        <dbReference type="ARBA" id="ARBA00022840"/>
    </source>
</evidence>
<evidence type="ECO:0000313" key="7">
    <source>
        <dbReference type="Proteomes" id="UP001594351"/>
    </source>
</evidence>
<protein>
    <submittedName>
        <fullName evidence="6">Tetratricopeptide repeat protein</fullName>
    </submittedName>
</protein>
<dbReference type="InterPro" id="IPR000719">
    <property type="entry name" value="Prot_kinase_dom"/>
</dbReference>
<dbReference type="SUPFAM" id="SSF56112">
    <property type="entry name" value="Protein kinase-like (PK-like)"/>
    <property type="match status" value="1"/>
</dbReference>
<organism evidence="6 7">
    <name type="scientific">candidate division CSSED10-310 bacterium</name>
    <dbReference type="NCBI Taxonomy" id="2855610"/>
    <lineage>
        <taxon>Bacteria</taxon>
        <taxon>Bacteria division CSSED10-310</taxon>
    </lineage>
</organism>
<dbReference type="SUPFAM" id="SSF48452">
    <property type="entry name" value="TPR-like"/>
    <property type="match status" value="3"/>
</dbReference>
<dbReference type="InterPro" id="IPR008271">
    <property type="entry name" value="Ser/Thr_kinase_AS"/>
</dbReference>
<dbReference type="PROSITE" id="PS00107">
    <property type="entry name" value="PROTEIN_KINASE_ATP"/>
    <property type="match status" value="1"/>
</dbReference>
<dbReference type="SUPFAM" id="SSF52540">
    <property type="entry name" value="P-loop containing nucleoside triphosphate hydrolases"/>
    <property type="match status" value="1"/>
</dbReference>
<dbReference type="InterPro" id="IPR027417">
    <property type="entry name" value="P-loop_NTPase"/>
</dbReference>
<sequence>MTSIPQHIGSFRILRLLGEGGMGVVYLARHESSGETVALKTLRVAQKTHLEGIRREIRALAKIRHPGVVRIVAEGVHDGLPWYAMDFVCGVTLRQYMVQHCLDSSEPGPEIATDELTRDGPLLPGKQDEMMLDTSSSMPGVTYDDHSGSLLGTGPGDHPLGTRAELAPVLLLIRRLCAPLAFLHGEGIVHRDLKPENIMVTEANRPVIVDFGLMARFTGKESRDRLRVDRGGGGTVSYMAPEQIRGEFVDSRADLFALGCILYELLIGHPPTVSRKPSRIRQGHSDWCPVAASRYRPDVSPALDELISRLLANDPRDRVGHADVVAHTLARISGDEQLPEGPKPKAYLYRARLAGRAAILQTLRKYDQKLLDGGGGFVLLGGQSGIGKTRLVMEFGRELARNGVLVLTGECSEVAGRSFEALLKPLQAIVDRCREQGPAETCRILGCRGKVLALYEPSVADLPGLDSYPDPVELPPDAAKLRLFSCLSEIWRELANDNRVALIIDDLQWADDLVLDYFRYELRTDHLPRTPLMILGTYRSETVAENLRCLITTAGVEHHLLKQLDEDSTAIMVSDMLGITRFLDALSQYLSLTSGGNPLFVSKYLLVAIETGLLARDERGAWYLDRDLEAGMSELELFQSLPVPTSLPGLIEQRLAGLSANARLMVEAGAVFGREISVDLLWEITDLDSEELIDACHELLQHSILEIRAAESIQFTNAQIRHISLGQLSEQQQTELHRRAAQAIEKVLAPDIERYLGDLAFHWEAAGELENARVYALKAARQARKQHNYGEAAKLYGTYLQLEPKTTQQSLEARQEFGQILPVIGQHDAALKELCTVRETTAEKSIKAVCYKEMAAILTAQGKTQEARQSYREALALAEHFPLEKASILNNMAYFECVLQSNHEEAEKLYNQSLTIVTSLFPATLTFLEGASSDVSCPTLPQEVHKVLATTANGFGLVYSALGDPERSLHYYEKSLALFEHIQAIISIAVVSCNVGIVHFNHGNLDRALQFYQKALELSQQICHLNVTGMATCNMGVLCLTRSDLDRAHQYLHTYREISKKIGNRKGIGMAASNMGLVYQARGDLETALQYFQESLAISEEIGYRRGVGLNHGNIGLFHRDRGDLDLALEFLHTYLNISTEIGEKLSEADVCLEISEVHRLKKEHNQSLHMIGNGLNIFNEFGFSLRIGDCWCRKAEVLIDQGDLEVAAQALEKAEHIYKQNQGGQFFWRLPLIKSKLVIQKALKSEATEHPRSTGQILQQAQYLGDEAHHNQRLSFKIEAFYLQGLALRIIGKPEEAASVLAKAQKLARDHNHRLLARTISQAL</sequence>
<gene>
    <name evidence="6" type="ORF">ACFL27_00345</name>
</gene>
<keyword evidence="3" id="KW-0802">TPR repeat</keyword>
<dbReference type="Proteomes" id="UP001594351">
    <property type="component" value="Unassembled WGS sequence"/>
</dbReference>
<dbReference type="Pfam" id="PF00069">
    <property type="entry name" value="Pkinase"/>
    <property type="match status" value="2"/>
</dbReference>
<dbReference type="InterPro" id="IPR041664">
    <property type="entry name" value="AAA_16"/>
</dbReference>
<dbReference type="PROSITE" id="PS50005">
    <property type="entry name" value="TPR"/>
    <property type="match status" value="2"/>
</dbReference>
<dbReference type="SMART" id="SM00220">
    <property type="entry name" value="S_TKc"/>
    <property type="match status" value="1"/>
</dbReference>
<dbReference type="InterPro" id="IPR011990">
    <property type="entry name" value="TPR-like_helical_dom_sf"/>
</dbReference>
<name>A0ABV6YR15_UNCC1</name>
<dbReference type="SMART" id="SM00028">
    <property type="entry name" value="TPR"/>
    <property type="match status" value="10"/>
</dbReference>
<dbReference type="Pfam" id="PF13374">
    <property type="entry name" value="TPR_10"/>
    <property type="match status" value="2"/>
</dbReference>
<comment type="caution">
    <text evidence="6">The sequence shown here is derived from an EMBL/GenBank/DDBJ whole genome shotgun (WGS) entry which is preliminary data.</text>
</comment>
<dbReference type="Pfam" id="PF13181">
    <property type="entry name" value="TPR_8"/>
    <property type="match status" value="1"/>
</dbReference>
<dbReference type="CDD" id="cd14014">
    <property type="entry name" value="STKc_PknB_like"/>
    <property type="match status" value="1"/>
</dbReference>
<dbReference type="InterPro" id="IPR011009">
    <property type="entry name" value="Kinase-like_dom_sf"/>
</dbReference>
<dbReference type="InterPro" id="IPR019734">
    <property type="entry name" value="TPR_rpt"/>
</dbReference>
<dbReference type="Gene3D" id="1.10.510.10">
    <property type="entry name" value="Transferase(Phosphotransferase) domain 1"/>
    <property type="match status" value="2"/>
</dbReference>
<feature type="repeat" description="TPR" evidence="3">
    <location>
        <begin position="1069"/>
        <end position="1102"/>
    </location>
</feature>
<feature type="domain" description="Protein kinase" evidence="5">
    <location>
        <begin position="11"/>
        <end position="330"/>
    </location>
</feature>
<proteinExistence type="predicted"/>
<evidence type="ECO:0000313" key="6">
    <source>
        <dbReference type="EMBL" id="MFC1848632.1"/>
    </source>
</evidence>
<dbReference type="Gene3D" id="3.40.50.300">
    <property type="entry name" value="P-loop containing nucleotide triphosphate hydrolases"/>
    <property type="match status" value="1"/>
</dbReference>
<accession>A0ABV6YR15</accession>
<evidence type="ECO:0000259" key="5">
    <source>
        <dbReference type="PROSITE" id="PS50011"/>
    </source>
</evidence>